<dbReference type="Pfam" id="PF05598">
    <property type="entry name" value="DUF772"/>
    <property type="match status" value="1"/>
</dbReference>
<dbReference type="Proteomes" id="UP000266482">
    <property type="component" value="Unassembled WGS sequence"/>
</dbReference>
<comment type="caution">
    <text evidence="4">The sequence shown here is derived from an EMBL/GenBank/DDBJ whole genome shotgun (WGS) entry which is preliminary data.</text>
</comment>
<dbReference type="PANTHER" id="PTHR33408:SF2">
    <property type="entry name" value="TRANSPOSASE DDE DOMAIN-CONTAINING PROTEIN"/>
    <property type="match status" value="1"/>
</dbReference>
<feature type="region of interest" description="Disordered" evidence="1">
    <location>
        <begin position="182"/>
        <end position="212"/>
    </location>
</feature>
<name>A0A3A1UR84_9BACL</name>
<evidence type="ECO:0000256" key="1">
    <source>
        <dbReference type="SAM" id="MobiDB-lite"/>
    </source>
</evidence>
<proteinExistence type="predicted"/>
<evidence type="ECO:0000259" key="2">
    <source>
        <dbReference type="Pfam" id="PF05598"/>
    </source>
</evidence>
<dbReference type="InterPro" id="IPR008490">
    <property type="entry name" value="Transposase_InsH_N"/>
</dbReference>
<feature type="domain" description="Transposase DDE" evidence="3">
    <location>
        <begin position="324"/>
        <end position="442"/>
    </location>
</feature>
<dbReference type="InterPro" id="IPR047629">
    <property type="entry name" value="IS1182_transpos"/>
</dbReference>
<dbReference type="Pfam" id="PF13751">
    <property type="entry name" value="DDE_Tnp_1_6"/>
    <property type="match status" value="1"/>
</dbReference>
<protein>
    <submittedName>
        <fullName evidence="4">IS1182 family transposase</fullName>
    </submittedName>
</protein>
<reference evidence="4 5" key="1">
    <citation type="submission" date="2018-09" db="EMBL/GenBank/DDBJ databases">
        <title>Paenibacillus aracenensis nov. sp. isolated from a cave in southern Spain.</title>
        <authorList>
            <person name="Jurado V."/>
            <person name="Gutierrez-Patricio S."/>
            <person name="Gonzalez-Pimentel J.L."/>
            <person name="Miller A.Z."/>
            <person name="Laiz L."/>
            <person name="Saiz-Jimenez C."/>
        </authorList>
    </citation>
    <scope>NUCLEOTIDE SEQUENCE [LARGE SCALE GENOMIC DNA]</scope>
    <source>
        <strain evidence="4 5">DSM 22867</strain>
    </source>
</reference>
<feature type="domain" description="Transposase InsH N-terminal" evidence="2">
    <location>
        <begin position="16"/>
        <end position="112"/>
    </location>
</feature>
<evidence type="ECO:0000259" key="3">
    <source>
        <dbReference type="Pfam" id="PF13751"/>
    </source>
</evidence>
<evidence type="ECO:0000313" key="4">
    <source>
        <dbReference type="EMBL" id="RIX45340.1"/>
    </source>
</evidence>
<evidence type="ECO:0000313" key="5">
    <source>
        <dbReference type="Proteomes" id="UP000266482"/>
    </source>
</evidence>
<accession>A0A3A1UR84</accession>
<sequence>MLRSNRDKQQNYELVSIEDLVPDDHMLRKIDKYIDFSFIDEKVRHLYSQDNGRPAIDPLVLFKMIFLGYFYGIRSERQLEREIQTNLAYRWFLGLGLTDRVPDHTTISWNRRTRFKDTTVFQDIFDEIVLQAISHRMVGGRVLISDSTHLKANANKHKYTKEQVKQNTRDYLEELNAAVETDRKAQGKKPLKPREEVNEDKEVKVSKTDPDSGYMVREGKPEGFFYLDHRTVDVKYNLITDVFVTAGNVHDSVPYLSRLDRQRERFGFEVEAVALDSGYLTTPICKGLQDRKIFGVIAHRRFHPTQGLFHKWEFKYDAEKDVYVCPQEQELPYRTTDRHGYRHYASAPNICAECPMLRQCTRSKNHRKLITRHIWEDSKEQVRLNRLSKSGKRLYRKRKETIERSFADAKQLHGFRYCRLRGLRNVTEQALMTAAVQNMKKIAFHLDRKAKEA</sequence>
<dbReference type="OrthoDB" id="9789070at2"/>
<organism evidence="4 5">
    <name type="scientific">Paenibacillus nanensis</name>
    <dbReference type="NCBI Taxonomy" id="393251"/>
    <lineage>
        <taxon>Bacteria</taxon>
        <taxon>Bacillati</taxon>
        <taxon>Bacillota</taxon>
        <taxon>Bacilli</taxon>
        <taxon>Bacillales</taxon>
        <taxon>Paenibacillaceae</taxon>
        <taxon>Paenibacillus</taxon>
    </lineage>
</organism>
<dbReference type="EMBL" id="QXQA01000038">
    <property type="protein sequence ID" value="RIX45340.1"/>
    <property type="molecule type" value="Genomic_DNA"/>
</dbReference>
<dbReference type="InterPro" id="IPR025668">
    <property type="entry name" value="Tnp_DDE_dom"/>
</dbReference>
<dbReference type="PANTHER" id="PTHR33408">
    <property type="entry name" value="TRANSPOSASE"/>
    <property type="match status" value="1"/>
</dbReference>
<keyword evidence="5" id="KW-1185">Reference proteome</keyword>
<feature type="compositionally biased region" description="Basic and acidic residues" evidence="1">
    <location>
        <begin position="192"/>
        <end position="210"/>
    </location>
</feature>
<dbReference type="NCBIfam" id="NF033551">
    <property type="entry name" value="transpos_IS1182"/>
    <property type="match status" value="1"/>
</dbReference>
<dbReference type="AlphaFoldDB" id="A0A3A1UR84"/>
<dbReference type="RefSeq" id="WP_119603235.1">
    <property type="nucleotide sequence ID" value="NZ_QXQA01000038.1"/>
</dbReference>
<gene>
    <name evidence="4" type="ORF">D3P08_27005</name>
</gene>